<dbReference type="VEuPathDB" id="FungiDB:AB675_8846"/>
<evidence type="ECO:0008006" key="4">
    <source>
        <dbReference type="Google" id="ProtNLM"/>
    </source>
</evidence>
<dbReference type="EMBL" id="LFJN01000033">
    <property type="protein sequence ID" value="KPI36212.1"/>
    <property type="molecule type" value="Genomic_DNA"/>
</dbReference>
<dbReference type="GeneID" id="28741208"/>
<feature type="transmembrane region" description="Helical" evidence="1">
    <location>
        <begin position="15"/>
        <end position="33"/>
    </location>
</feature>
<comment type="caution">
    <text evidence="2">The sequence shown here is derived from an EMBL/GenBank/DDBJ whole genome shotgun (WGS) entry which is preliminary data.</text>
</comment>
<evidence type="ECO:0000313" key="3">
    <source>
        <dbReference type="Proteomes" id="UP000038010"/>
    </source>
</evidence>
<dbReference type="Proteomes" id="UP000038010">
    <property type="component" value="Unassembled WGS sequence"/>
</dbReference>
<accession>A0A0N1NWU4</accession>
<gene>
    <name evidence="2" type="ORF">AB675_8846</name>
</gene>
<dbReference type="OrthoDB" id="47375at2759"/>
<keyword evidence="1" id="KW-0812">Transmembrane</keyword>
<dbReference type="RefSeq" id="XP_017996175.1">
    <property type="nucleotide sequence ID" value="XM_018149328.1"/>
</dbReference>
<keyword evidence="1" id="KW-1133">Transmembrane helix</keyword>
<dbReference type="STRING" id="1664694.A0A0N1NWU4"/>
<proteinExistence type="predicted"/>
<organism evidence="2 3">
    <name type="scientific">Cyphellophora attinorum</name>
    <dbReference type="NCBI Taxonomy" id="1664694"/>
    <lineage>
        <taxon>Eukaryota</taxon>
        <taxon>Fungi</taxon>
        <taxon>Dikarya</taxon>
        <taxon>Ascomycota</taxon>
        <taxon>Pezizomycotina</taxon>
        <taxon>Eurotiomycetes</taxon>
        <taxon>Chaetothyriomycetidae</taxon>
        <taxon>Chaetothyriales</taxon>
        <taxon>Cyphellophoraceae</taxon>
        <taxon>Cyphellophora</taxon>
    </lineage>
</organism>
<dbReference type="AlphaFoldDB" id="A0A0N1NWU4"/>
<protein>
    <recommendedName>
        <fullName evidence="4">Procollagen galactosyltransferase 1</fullName>
    </recommendedName>
</protein>
<evidence type="ECO:0000256" key="1">
    <source>
        <dbReference type="SAM" id="Phobius"/>
    </source>
</evidence>
<sequence>MLFDSKPINGVSPNYRAIAIVGVFILTVWIYFVPPWGSSHPNTDGTYVAGGSSSSGTSPRELAANATLGFQTILALSTGPSWRSRGLNAAAKYVGIQVQYPPQPRNPESLVEAFQKIGAGEGKTTPAKGSATAWFAHLDLLKHFIASDLETAFIVEDDVDFDVNIKQQIRLASDNVRNFTKVTDGSPWGKEWDMLWLGHCGTAMVEAGQQEGLRYRDNSRCKTDLYSGWSKHFLRDFLEEDHRIVQWAGFMTVCTFGYGVHRDSAQKILDITAAGADEAFDVALSHACGTGKLKCLVVNPQMFNHYEPSKDSGYLSEVHIGDGQGAGADDAKVEKSMGTTGNIMQSARCKVLFNNRCMRPPSEI</sequence>
<name>A0A0N1NWU4_9EURO</name>
<evidence type="ECO:0000313" key="2">
    <source>
        <dbReference type="EMBL" id="KPI36212.1"/>
    </source>
</evidence>
<keyword evidence="3" id="KW-1185">Reference proteome</keyword>
<keyword evidence="1" id="KW-0472">Membrane</keyword>
<reference evidence="2 3" key="1">
    <citation type="submission" date="2015-06" db="EMBL/GenBank/DDBJ databases">
        <title>Draft genome of the ant-associated black yeast Phialophora attae CBS 131958.</title>
        <authorList>
            <person name="Moreno L.F."/>
            <person name="Stielow B.J."/>
            <person name="de Hoog S."/>
            <person name="Vicente V.A."/>
            <person name="Weiss V.A."/>
            <person name="de Vries M."/>
            <person name="Cruz L.M."/>
            <person name="Souza E.M."/>
        </authorList>
    </citation>
    <scope>NUCLEOTIDE SEQUENCE [LARGE SCALE GENOMIC DNA]</scope>
    <source>
        <strain evidence="2 3">CBS 131958</strain>
    </source>
</reference>